<keyword evidence="2" id="KW-1185">Reference proteome</keyword>
<dbReference type="Proteomes" id="UP000828390">
    <property type="component" value="Unassembled WGS sequence"/>
</dbReference>
<name>A0A9D4IUI5_DREPO</name>
<evidence type="ECO:0000313" key="1">
    <source>
        <dbReference type="EMBL" id="KAH3785449.1"/>
    </source>
</evidence>
<dbReference type="InterPro" id="IPR027417">
    <property type="entry name" value="P-loop_NTPase"/>
</dbReference>
<comment type="caution">
    <text evidence="1">The sequence shown here is derived from an EMBL/GenBank/DDBJ whole genome shotgun (WGS) entry which is preliminary data.</text>
</comment>
<dbReference type="InterPro" id="IPR052752">
    <property type="entry name" value="NACHT-WD_repeat"/>
</dbReference>
<reference evidence="1" key="2">
    <citation type="submission" date="2020-11" db="EMBL/GenBank/DDBJ databases">
        <authorList>
            <person name="McCartney M.A."/>
            <person name="Auch B."/>
            <person name="Kono T."/>
            <person name="Mallez S."/>
            <person name="Becker A."/>
            <person name="Gohl D.M."/>
            <person name="Silverstein K.A.T."/>
            <person name="Koren S."/>
            <person name="Bechman K.B."/>
            <person name="Herman A."/>
            <person name="Abrahante J.E."/>
            <person name="Garbe J."/>
        </authorList>
    </citation>
    <scope>NUCLEOTIDE SEQUENCE</scope>
    <source>
        <strain evidence="1">Duluth1</strain>
        <tissue evidence="1">Whole animal</tissue>
    </source>
</reference>
<dbReference type="AlphaFoldDB" id="A0A9D4IUI5"/>
<gene>
    <name evidence="1" type="ORF">DPMN_163539</name>
</gene>
<accession>A0A9D4IUI5</accession>
<organism evidence="1 2">
    <name type="scientific">Dreissena polymorpha</name>
    <name type="common">Zebra mussel</name>
    <name type="synonym">Mytilus polymorpha</name>
    <dbReference type="NCBI Taxonomy" id="45954"/>
    <lineage>
        <taxon>Eukaryota</taxon>
        <taxon>Metazoa</taxon>
        <taxon>Spiralia</taxon>
        <taxon>Lophotrochozoa</taxon>
        <taxon>Mollusca</taxon>
        <taxon>Bivalvia</taxon>
        <taxon>Autobranchia</taxon>
        <taxon>Heteroconchia</taxon>
        <taxon>Euheterodonta</taxon>
        <taxon>Imparidentia</taxon>
        <taxon>Neoheterodontei</taxon>
        <taxon>Myida</taxon>
        <taxon>Dreissenoidea</taxon>
        <taxon>Dreissenidae</taxon>
        <taxon>Dreissena</taxon>
    </lineage>
</organism>
<dbReference type="PANTHER" id="PTHR19871">
    <property type="entry name" value="BETA TRANSDUCIN-RELATED PROTEIN"/>
    <property type="match status" value="1"/>
</dbReference>
<protein>
    <submittedName>
        <fullName evidence="1">Uncharacterized protein</fullName>
    </submittedName>
</protein>
<dbReference type="PANTHER" id="PTHR19871:SF14">
    <property type="entry name" value="DUF4062 DOMAIN-CONTAINING PROTEIN"/>
    <property type="match status" value="1"/>
</dbReference>
<dbReference type="SUPFAM" id="SSF52540">
    <property type="entry name" value="P-loop containing nucleoside triphosphate hydrolases"/>
    <property type="match status" value="1"/>
</dbReference>
<evidence type="ECO:0000313" key="2">
    <source>
        <dbReference type="Proteomes" id="UP000828390"/>
    </source>
</evidence>
<dbReference type="EMBL" id="JAIWYP010000008">
    <property type="protein sequence ID" value="KAH3785449.1"/>
    <property type="molecule type" value="Genomic_DNA"/>
</dbReference>
<sequence>MAGSRRFHMYSQARSIPYFQWWKESELMQDALESAATRVFDPETARKYIISVTETEVDEGLLKAEDSIARQAIWLRRNIEDIDCQESSYALSRFTGERMRKIIYIAECLGAQEKVEKAHRMLRELKEHRLERRLNPDQFFHYNVHWVGREGIEPETSEEHRKYMARLCKDFTDNMISMVTQAIRKRKLLHDRLTEECLQHIRLCQAKCAEFHGRTETLERIKSYLLDTSTTAPLVVHGISGTGKTSILAMSANLCKT</sequence>
<reference evidence="1" key="1">
    <citation type="journal article" date="2019" name="bioRxiv">
        <title>The Genome of the Zebra Mussel, Dreissena polymorpha: A Resource for Invasive Species Research.</title>
        <authorList>
            <person name="McCartney M.A."/>
            <person name="Auch B."/>
            <person name="Kono T."/>
            <person name="Mallez S."/>
            <person name="Zhang Y."/>
            <person name="Obille A."/>
            <person name="Becker A."/>
            <person name="Abrahante J.E."/>
            <person name="Garbe J."/>
            <person name="Badalamenti J.P."/>
            <person name="Herman A."/>
            <person name="Mangelson H."/>
            <person name="Liachko I."/>
            <person name="Sullivan S."/>
            <person name="Sone E.D."/>
            <person name="Koren S."/>
            <person name="Silverstein K.A.T."/>
            <person name="Beckman K.B."/>
            <person name="Gohl D.M."/>
        </authorList>
    </citation>
    <scope>NUCLEOTIDE SEQUENCE</scope>
    <source>
        <strain evidence="1">Duluth1</strain>
        <tissue evidence="1">Whole animal</tissue>
    </source>
</reference>
<dbReference type="Gene3D" id="3.40.50.300">
    <property type="entry name" value="P-loop containing nucleotide triphosphate hydrolases"/>
    <property type="match status" value="1"/>
</dbReference>
<proteinExistence type="predicted"/>